<dbReference type="FunFam" id="3.40.50.1820:FF:000409">
    <property type="entry name" value="Carboxypeptidase"/>
    <property type="match status" value="1"/>
</dbReference>
<feature type="compositionally biased region" description="Polar residues" evidence="8">
    <location>
        <begin position="544"/>
        <end position="560"/>
    </location>
</feature>
<dbReference type="Proteomes" id="UP001157418">
    <property type="component" value="Unassembled WGS sequence"/>
</dbReference>
<dbReference type="Gene3D" id="3.40.50.1820">
    <property type="entry name" value="alpha/beta hydrolase"/>
    <property type="match status" value="1"/>
</dbReference>
<protein>
    <recommendedName>
        <fullName evidence="11">Carboxypeptidase</fullName>
    </recommendedName>
</protein>
<evidence type="ECO:0000256" key="4">
    <source>
        <dbReference type="ARBA" id="ARBA00022729"/>
    </source>
</evidence>
<dbReference type="PROSITE" id="PS00560">
    <property type="entry name" value="CARBOXYPEPT_SER_HIS"/>
    <property type="match status" value="1"/>
</dbReference>
<feature type="region of interest" description="Disordered" evidence="8">
    <location>
        <begin position="450"/>
        <end position="560"/>
    </location>
</feature>
<keyword evidence="3" id="KW-0645">Protease</keyword>
<gene>
    <name evidence="9" type="ORF">LVIROSA_LOCUS13094</name>
</gene>
<dbReference type="InterPro" id="IPR001563">
    <property type="entry name" value="Peptidase_S10"/>
</dbReference>
<keyword evidence="10" id="KW-1185">Reference proteome</keyword>
<dbReference type="GO" id="GO:0006508">
    <property type="term" value="P:proteolysis"/>
    <property type="evidence" value="ECO:0007669"/>
    <property type="project" value="UniProtKB-KW"/>
</dbReference>
<dbReference type="PRINTS" id="PR00724">
    <property type="entry name" value="CRBOXYPTASEC"/>
</dbReference>
<sequence>MYATEMEVNLVTISKGSVESESPLMEDAWGITEMTSDPATVINLLANILFLESPAGVGFSYSNTTSDYKTTGDKITAKDSYTFLINWLERFPEYKTRDFYLTGESYSGHYIPQLAEFIIKSNKNANRTVINLKGIVIGNSYMDDETQQTGTHDFFWSRSITSDEIHKGIVTNCDFSWNATLSKVCKNYINQEYDLVGNIYPYDIYAPLCLNRTSSEKSEFDPCSLEYIESYLNLPEVQKSLHANLTGLPGRWQDCNDELFDNWKDQPFTVLPTIRRLMASGIRVWLYSGDTDSSVPVTTTMYAIKKLNTTVKTPWHPWYLKGEVGGYVVEYENLTFVTVRGAGHFVPSYQPARAIALFSSFLHGKFPGSNTTDKAVAGYRLQLRQHLHFSIRHRTFKPSVHHPFHLGRKTRDSQTNNDDSFEEEDVENDSDFAFGHLERHSISAADELFDGGKIKPLKPPPRLHFSNDSHSPRSPKSPKLRFKEALSPRSKKKDFDPFSEALKQTSGEQTNPEENPPERGREQTTKSTRRKASRSLSPFRVSDVLNNQKNSTTGQSSPTGLTWYNKWNLKNLLLFRSASEGSVSTRKDPLKKYTMLKKSDRDVKTTFSFRSTDSGGSMNVSADDTAADQEEIGRKTTLPYKSGLMGCLRFHQNAGSVHEISRGIDSLMKQ</sequence>
<keyword evidence="5" id="KW-0378">Hydrolase</keyword>
<dbReference type="InterPro" id="IPR029058">
    <property type="entry name" value="AB_hydrolase_fold"/>
</dbReference>
<dbReference type="InterPro" id="IPR033124">
    <property type="entry name" value="Ser_caboxypep_his_AS"/>
</dbReference>
<dbReference type="FunFam" id="3.40.50.11320:FF:000001">
    <property type="entry name" value="Carboxypeptidase"/>
    <property type="match status" value="1"/>
</dbReference>
<evidence type="ECO:0000256" key="5">
    <source>
        <dbReference type="ARBA" id="ARBA00022801"/>
    </source>
</evidence>
<evidence type="ECO:0000256" key="3">
    <source>
        <dbReference type="ARBA" id="ARBA00022670"/>
    </source>
</evidence>
<comment type="similarity">
    <text evidence="1">Belongs to the peptidase S10 family.</text>
</comment>
<evidence type="ECO:0000256" key="6">
    <source>
        <dbReference type="ARBA" id="ARBA00023157"/>
    </source>
</evidence>
<feature type="region of interest" description="Disordered" evidence="8">
    <location>
        <begin position="401"/>
        <end position="427"/>
    </location>
</feature>
<dbReference type="PANTHER" id="PTHR11802">
    <property type="entry name" value="SERINE PROTEASE FAMILY S10 SERINE CARBOXYPEPTIDASE"/>
    <property type="match status" value="1"/>
</dbReference>
<dbReference type="Gene3D" id="6.10.250.940">
    <property type="match status" value="1"/>
</dbReference>
<comment type="caution">
    <text evidence="9">The sequence shown here is derived from an EMBL/GenBank/DDBJ whole genome shotgun (WGS) entry which is preliminary data.</text>
</comment>
<evidence type="ECO:0008006" key="11">
    <source>
        <dbReference type="Google" id="ProtNLM"/>
    </source>
</evidence>
<keyword evidence="7" id="KW-0325">Glycoprotein</keyword>
<evidence type="ECO:0000256" key="8">
    <source>
        <dbReference type="SAM" id="MobiDB-lite"/>
    </source>
</evidence>
<dbReference type="InterPro" id="IPR012442">
    <property type="entry name" value="DUF1645_plant"/>
</dbReference>
<evidence type="ECO:0000313" key="9">
    <source>
        <dbReference type="EMBL" id="CAH1425982.1"/>
    </source>
</evidence>
<dbReference type="SUPFAM" id="SSF53474">
    <property type="entry name" value="alpha/beta-Hydrolases"/>
    <property type="match status" value="1"/>
</dbReference>
<keyword evidence="6" id="KW-1015">Disulfide bond</keyword>
<dbReference type="Gene3D" id="3.40.50.11320">
    <property type="match status" value="1"/>
</dbReference>
<dbReference type="AlphaFoldDB" id="A0AAU9MH00"/>
<reference evidence="9 10" key="1">
    <citation type="submission" date="2022-01" db="EMBL/GenBank/DDBJ databases">
        <authorList>
            <person name="Xiong W."/>
            <person name="Schranz E."/>
        </authorList>
    </citation>
    <scope>NUCLEOTIDE SEQUENCE [LARGE SCALE GENOMIC DNA]</scope>
</reference>
<proteinExistence type="inferred from homology"/>
<evidence type="ECO:0000256" key="1">
    <source>
        <dbReference type="ARBA" id="ARBA00009431"/>
    </source>
</evidence>
<dbReference type="PANTHER" id="PTHR11802:SF322">
    <property type="entry name" value="CARBOXYPEPTIDASE"/>
    <property type="match status" value="1"/>
</dbReference>
<evidence type="ECO:0000256" key="7">
    <source>
        <dbReference type="ARBA" id="ARBA00023180"/>
    </source>
</evidence>
<evidence type="ECO:0000256" key="2">
    <source>
        <dbReference type="ARBA" id="ARBA00022645"/>
    </source>
</evidence>
<dbReference type="Pfam" id="PF07816">
    <property type="entry name" value="DUF1645"/>
    <property type="match status" value="1"/>
</dbReference>
<accession>A0AAU9MH00</accession>
<keyword evidence="4" id="KW-0732">Signal</keyword>
<dbReference type="GO" id="GO:0004185">
    <property type="term" value="F:serine-type carboxypeptidase activity"/>
    <property type="evidence" value="ECO:0007669"/>
    <property type="project" value="InterPro"/>
</dbReference>
<evidence type="ECO:0000313" key="10">
    <source>
        <dbReference type="Proteomes" id="UP001157418"/>
    </source>
</evidence>
<dbReference type="GO" id="GO:0005773">
    <property type="term" value="C:vacuole"/>
    <property type="evidence" value="ECO:0007669"/>
    <property type="project" value="TreeGrafter"/>
</dbReference>
<name>A0AAU9MH00_9ASTR</name>
<dbReference type="Pfam" id="PF00450">
    <property type="entry name" value="Peptidase_S10"/>
    <property type="match status" value="1"/>
</dbReference>
<keyword evidence="2" id="KW-0121">Carboxypeptidase</keyword>
<dbReference type="EMBL" id="CAKMRJ010002223">
    <property type="protein sequence ID" value="CAH1425982.1"/>
    <property type="molecule type" value="Genomic_DNA"/>
</dbReference>
<organism evidence="9 10">
    <name type="scientific">Lactuca virosa</name>
    <dbReference type="NCBI Taxonomy" id="75947"/>
    <lineage>
        <taxon>Eukaryota</taxon>
        <taxon>Viridiplantae</taxon>
        <taxon>Streptophyta</taxon>
        <taxon>Embryophyta</taxon>
        <taxon>Tracheophyta</taxon>
        <taxon>Spermatophyta</taxon>
        <taxon>Magnoliopsida</taxon>
        <taxon>eudicotyledons</taxon>
        <taxon>Gunneridae</taxon>
        <taxon>Pentapetalae</taxon>
        <taxon>asterids</taxon>
        <taxon>campanulids</taxon>
        <taxon>Asterales</taxon>
        <taxon>Asteraceae</taxon>
        <taxon>Cichorioideae</taxon>
        <taxon>Cichorieae</taxon>
        <taxon>Lactucinae</taxon>
        <taxon>Lactuca</taxon>
    </lineage>
</organism>